<name>A0ACD3APU4_9AGAR</name>
<proteinExistence type="predicted"/>
<sequence>MGRSGSKKKKDGKPAAPKNLSPPANTQDKSQKKGQRTSGRSKKSSTPVLDDHSNQPFPTDQTKAKANKSSVNNRFLAMQPDSTSNFEAGGIPEDDQSTQKKKKDLGKGKQRRVSPTDDESGSDGSDESSDSDGSGSSYSTESGEGDEEEDEAYDEELERVRWRTTGNRVEPAGVKGDAPASDEECNPPSPRGPGGSTLAGKRNRSEDEGSEKENGTKKKKSKMRSRKNEIPNWPKSSSKSERKAAATDRSRSFRRSRNRDRVHVETTTTASKSIDLLIRRGQRTINILKQATRVRDVVQEAIKTSISDAVCKLPGMFPSGGDQHDSLVLSALHRSALKLKDEEVATRIKDDAEYARHLSLYVKSRLGKFRSDYYKNTARFVEGHYNLIGKHKKECRKFVKRLGKERNFVYEQDEKTAEFKKYTEYRNPVLLTPLRWLFRGAKSPGTRVMTDFTSSLPEDPDGKHPELPIPLAAFAGTCIEGCLIQWKTGTYSSGKFDANHHASNFRGHMNLLNEIKVERPLEFHKLMSDLLVIVCDGEDSDGFWSSTSNDE</sequence>
<evidence type="ECO:0000313" key="2">
    <source>
        <dbReference type="Proteomes" id="UP000308600"/>
    </source>
</evidence>
<dbReference type="EMBL" id="ML208390">
    <property type="protein sequence ID" value="TFK66937.1"/>
    <property type="molecule type" value="Genomic_DNA"/>
</dbReference>
<accession>A0ACD3APU4</accession>
<reference evidence="1 2" key="1">
    <citation type="journal article" date="2019" name="Nat. Ecol. Evol.">
        <title>Megaphylogeny resolves global patterns of mushroom evolution.</title>
        <authorList>
            <person name="Varga T."/>
            <person name="Krizsan K."/>
            <person name="Foldi C."/>
            <person name="Dima B."/>
            <person name="Sanchez-Garcia M."/>
            <person name="Sanchez-Ramirez S."/>
            <person name="Szollosi G.J."/>
            <person name="Szarkandi J.G."/>
            <person name="Papp V."/>
            <person name="Albert L."/>
            <person name="Andreopoulos W."/>
            <person name="Angelini C."/>
            <person name="Antonin V."/>
            <person name="Barry K.W."/>
            <person name="Bougher N.L."/>
            <person name="Buchanan P."/>
            <person name="Buyck B."/>
            <person name="Bense V."/>
            <person name="Catcheside P."/>
            <person name="Chovatia M."/>
            <person name="Cooper J."/>
            <person name="Damon W."/>
            <person name="Desjardin D."/>
            <person name="Finy P."/>
            <person name="Geml J."/>
            <person name="Haridas S."/>
            <person name="Hughes K."/>
            <person name="Justo A."/>
            <person name="Karasinski D."/>
            <person name="Kautmanova I."/>
            <person name="Kiss B."/>
            <person name="Kocsube S."/>
            <person name="Kotiranta H."/>
            <person name="LaButti K.M."/>
            <person name="Lechner B.E."/>
            <person name="Liimatainen K."/>
            <person name="Lipzen A."/>
            <person name="Lukacs Z."/>
            <person name="Mihaltcheva S."/>
            <person name="Morgado L.N."/>
            <person name="Niskanen T."/>
            <person name="Noordeloos M.E."/>
            <person name="Ohm R.A."/>
            <person name="Ortiz-Santana B."/>
            <person name="Ovrebo C."/>
            <person name="Racz N."/>
            <person name="Riley R."/>
            <person name="Savchenko A."/>
            <person name="Shiryaev A."/>
            <person name="Soop K."/>
            <person name="Spirin V."/>
            <person name="Szebenyi C."/>
            <person name="Tomsovsky M."/>
            <person name="Tulloss R.E."/>
            <person name="Uehling J."/>
            <person name="Grigoriev I.V."/>
            <person name="Vagvolgyi C."/>
            <person name="Papp T."/>
            <person name="Martin F.M."/>
            <person name="Miettinen O."/>
            <person name="Hibbett D.S."/>
            <person name="Nagy L.G."/>
        </authorList>
    </citation>
    <scope>NUCLEOTIDE SEQUENCE [LARGE SCALE GENOMIC DNA]</scope>
    <source>
        <strain evidence="1 2">NL-1719</strain>
    </source>
</reference>
<evidence type="ECO:0000313" key="1">
    <source>
        <dbReference type="EMBL" id="TFK66937.1"/>
    </source>
</evidence>
<keyword evidence="2" id="KW-1185">Reference proteome</keyword>
<protein>
    <submittedName>
        <fullName evidence="1">Uncharacterized protein</fullName>
    </submittedName>
</protein>
<dbReference type="Proteomes" id="UP000308600">
    <property type="component" value="Unassembled WGS sequence"/>
</dbReference>
<organism evidence="1 2">
    <name type="scientific">Pluteus cervinus</name>
    <dbReference type="NCBI Taxonomy" id="181527"/>
    <lineage>
        <taxon>Eukaryota</taxon>
        <taxon>Fungi</taxon>
        <taxon>Dikarya</taxon>
        <taxon>Basidiomycota</taxon>
        <taxon>Agaricomycotina</taxon>
        <taxon>Agaricomycetes</taxon>
        <taxon>Agaricomycetidae</taxon>
        <taxon>Agaricales</taxon>
        <taxon>Pluteineae</taxon>
        <taxon>Pluteaceae</taxon>
        <taxon>Pluteus</taxon>
    </lineage>
</organism>
<gene>
    <name evidence="1" type="ORF">BDN72DRAFT_961389</name>
</gene>